<feature type="repeat" description="PPR" evidence="3">
    <location>
        <begin position="126"/>
        <end position="160"/>
    </location>
</feature>
<dbReference type="InterPro" id="IPR002885">
    <property type="entry name" value="PPR_rpt"/>
</dbReference>
<keyword evidence="2" id="KW-0677">Repeat</keyword>
<proteinExistence type="inferred from homology"/>
<sequence>MINNRRCGLLKLVSLRNASHSFSNAKPDSHLAATLTAKKKAKQVFDMLMDGRIKPDVVTYNALIYGYILTGKVDEAASLFGDMKKIGLASCVWSYSIMINGYCKHKRLDEAVTLFKEMLQRNLVPSTVTYNSLIDGFCKSGRIPDVQNLLEDMYARGQPPNIITYNILLDENFWQGGLVLMPYTILIDGFYNHGRHKTAKEVFNLLHNKGWRDVKAIDAMINGLCKD</sequence>
<dbReference type="Gene3D" id="1.25.40.10">
    <property type="entry name" value="Tetratricopeptide repeat domain"/>
    <property type="match status" value="2"/>
</dbReference>
<dbReference type="EMBL" id="SDMP01000006">
    <property type="protein sequence ID" value="RYR54937.1"/>
    <property type="molecule type" value="Genomic_DNA"/>
</dbReference>
<comment type="caution">
    <text evidence="4">The sequence shown here is derived from an EMBL/GenBank/DDBJ whole genome shotgun (WGS) entry which is preliminary data.</text>
</comment>
<dbReference type="Pfam" id="PF01535">
    <property type="entry name" value="PPR"/>
    <property type="match status" value="1"/>
</dbReference>
<evidence type="ECO:0008006" key="6">
    <source>
        <dbReference type="Google" id="ProtNLM"/>
    </source>
</evidence>
<gene>
    <name evidence="4" type="ORF">Ahy_A06g030195</name>
</gene>
<dbReference type="Pfam" id="PF13041">
    <property type="entry name" value="PPR_2"/>
    <property type="match status" value="1"/>
</dbReference>
<protein>
    <recommendedName>
        <fullName evidence="6">Pentatricopeptide repeat-containing protein</fullName>
    </recommendedName>
</protein>
<evidence type="ECO:0000256" key="2">
    <source>
        <dbReference type="ARBA" id="ARBA00022737"/>
    </source>
</evidence>
<reference evidence="4 5" key="1">
    <citation type="submission" date="2019-01" db="EMBL/GenBank/DDBJ databases">
        <title>Sequencing of cultivated peanut Arachis hypogaea provides insights into genome evolution and oil improvement.</title>
        <authorList>
            <person name="Chen X."/>
        </authorList>
    </citation>
    <scope>NUCLEOTIDE SEQUENCE [LARGE SCALE GENOMIC DNA]</scope>
    <source>
        <strain evidence="5">cv. Fuhuasheng</strain>
        <tissue evidence="4">Leaves</tissue>
    </source>
</reference>
<name>A0A445CVI9_ARAHY</name>
<feature type="repeat" description="PPR" evidence="3">
    <location>
        <begin position="56"/>
        <end position="90"/>
    </location>
</feature>
<organism evidence="4 5">
    <name type="scientific">Arachis hypogaea</name>
    <name type="common">Peanut</name>
    <dbReference type="NCBI Taxonomy" id="3818"/>
    <lineage>
        <taxon>Eukaryota</taxon>
        <taxon>Viridiplantae</taxon>
        <taxon>Streptophyta</taxon>
        <taxon>Embryophyta</taxon>
        <taxon>Tracheophyta</taxon>
        <taxon>Spermatophyta</taxon>
        <taxon>Magnoliopsida</taxon>
        <taxon>eudicotyledons</taxon>
        <taxon>Gunneridae</taxon>
        <taxon>Pentapetalae</taxon>
        <taxon>rosids</taxon>
        <taxon>fabids</taxon>
        <taxon>Fabales</taxon>
        <taxon>Fabaceae</taxon>
        <taxon>Papilionoideae</taxon>
        <taxon>50 kb inversion clade</taxon>
        <taxon>dalbergioids sensu lato</taxon>
        <taxon>Dalbergieae</taxon>
        <taxon>Pterocarpus clade</taxon>
        <taxon>Arachis</taxon>
    </lineage>
</organism>
<dbReference type="Proteomes" id="UP000289738">
    <property type="component" value="Chromosome A06"/>
</dbReference>
<dbReference type="InterPro" id="IPR011990">
    <property type="entry name" value="TPR-like_helical_dom_sf"/>
</dbReference>
<evidence type="ECO:0000313" key="4">
    <source>
        <dbReference type="EMBL" id="RYR54937.1"/>
    </source>
</evidence>
<evidence type="ECO:0000256" key="1">
    <source>
        <dbReference type="ARBA" id="ARBA00007626"/>
    </source>
</evidence>
<dbReference type="AlphaFoldDB" id="A0A445CVI9"/>
<dbReference type="PANTHER" id="PTHR46128">
    <property type="entry name" value="MITOCHONDRIAL GROUP I INTRON SPLICING FACTOR CCM1"/>
    <property type="match status" value="1"/>
</dbReference>
<dbReference type="Pfam" id="PF12854">
    <property type="entry name" value="PPR_1"/>
    <property type="match status" value="1"/>
</dbReference>
<dbReference type="NCBIfam" id="TIGR00756">
    <property type="entry name" value="PPR"/>
    <property type="match status" value="4"/>
</dbReference>
<keyword evidence="5" id="KW-1185">Reference proteome</keyword>
<dbReference type="PANTHER" id="PTHR46128:SF358">
    <property type="entry name" value="TETRATRICOPEPTIDE REPEAT (TPR)-LIKE SUPERFAMILY PROTEIN"/>
    <property type="match status" value="1"/>
</dbReference>
<comment type="similarity">
    <text evidence="1">Belongs to the PPR family. P subfamily.</text>
</comment>
<evidence type="ECO:0000256" key="3">
    <source>
        <dbReference type="PROSITE-ProRule" id="PRU00708"/>
    </source>
</evidence>
<accession>A0A445CVI9</accession>
<feature type="repeat" description="PPR" evidence="3">
    <location>
        <begin position="91"/>
        <end position="125"/>
    </location>
</feature>
<dbReference type="InterPro" id="IPR050872">
    <property type="entry name" value="PPR_P_subfamily"/>
</dbReference>
<dbReference type="PROSITE" id="PS51375">
    <property type="entry name" value="PPR"/>
    <property type="match status" value="3"/>
</dbReference>
<evidence type="ECO:0000313" key="5">
    <source>
        <dbReference type="Proteomes" id="UP000289738"/>
    </source>
</evidence>